<name>A0ABR2TYC7_9ROSI</name>
<evidence type="ECO:0000313" key="3">
    <source>
        <dbReference type="Proteomes" id="UP001396334"/>
    </source>
</evidence>
<evidence type="ECO:0000313" key="2">
    <source>
        <dbReference type="EMBL" id="KAK9042247.1"/>
    </source>
</evidence>
<comment type="caution">
    <text evidence="2">The sequence shown here is derived from an EMBL/GenBank/DDBJ whole genome shotgun (WGS) entry which is preliminary data.</text>
</comment>
<feature type="region of interest" description="Disordered" evidence="1">
    <location>
        <begin position="60"/>
        <end position="104"/>
    </location>
</feature>
<accession>A0ABR2TYC7</accession>
<reference evidence="2 3" key="1">
    <citation type="journal article" date="2024" name="G3 (Bethesda)">
        <title>Genome assembly of Hibiscus sabdariffa L. provides insights into metabolisms of medicinal natural products.</title>
        <authorList>
            <person name="Kim T."/>
        </authorList>
    </citation>
    <scope>NUCLEOTIDE SEQUENCE [LARGE SCALE GENOMIC DNA]</scope>
    <source>
        <strain evidence="2">TK-2024</strain>
        <tissue evidence="2">Old leaves</tissue>
    </source>
</reference>
<sequence>MEETSVELTHQANRKRRQWKRRVQKAGLASADVRLVLYFFQDFSVLLGGDSFPCISGHSSTDPATISTPEQQENGTSNYRPRYSCGEKSHNMHYPSRARTTIPA</sequence>
<dbReference type="EMBL" id="JBBPBN010000004">
    <property type="protein sequence ID" value="KAK9042247.1"/>
    <property type="molecule type" value="Genomic_DNA"/>
</dbReference>
<organism evidence="2 3">
    <name type="scientific">Hibiscus sabdariffa</name>
    <name type="common">roselle</name>
    <dbReference type="NCBI Taxonomy" id="183260"/>
    <lineage>
        <taxon>Eukaryota</taxon>
        <taxon>Viridiplantae</taxon>
        <taxon>Streptophyta</taxon>
        <taxon>Embryophyta</taxon>
        <taxon>Tracheophyta</taxon>
        <taxon>Spermatophyta</taxon>
        <taxon>Magnoliopsida</taxon>
        <taxon>eudicotyledons</taxon>
        <taxon>Gunneridae</taxon>
        <taxon>Pentapetalae</taxon>
        <taxon>rosids</taxon>
        <taxon>malvids</taxon>
        <taxon>Malvales</taxon>
        <taxon>Malvaceae</taxon>
        <taxon>Malvoideae</taxon>
        <taxon>Hibiscus</taxon>
    </lineage>
</organism>
<dbReference type="Proteomes" id="UP001396334">
    <property type="component" value="Unassembled WGS sequence"/>
</dbReference>
<feature type="compositionally biased region" description="Polar residues" evidence="1">
    <location>
        <begin position="60"/>
        <end position="79"/>
    </location>
</feature>
<proteinExistence type="predicted"/>
<protein>
    <submittedName>
        <fullName evidence="2">Uncharacterized protein</fullName>
    </submittedName>
</protein>
<gene>
    <name evidence="2" type="ORF">V6N11_017324</name>
</gene>
<keyword evidence="3" id="KW-1185">Reference proteome</keyword>
<evidence type="ECO:0000256" key="1">
    <source>
        <dbReference type="SAM" id="MobiDB-lite"/>
    </source>
</evidence>